<name>A0A1E4R4V5_9BACI</name>
<reference evidence="1 2" key="1">
    <citation type="submission" date="2016-09" db="EMBL/GenBank/DDBJ databases">
        <title>Draft genome sequence of the soil isolate, Lysinibacillus fusiformis M5, a potential hypoxanthine producer.</title>
        <authorList>
            <person name="Gallegos-Monterrosa R."/>
            <person name="Maroti G."/>
            <person name="Balint B."/>
            <person name="Kovacs A.T."/>
        </authorList>
    </citation>
    <scope>NUCLEOTIDE SEQUENCE [LARGE SCALE GENOMIC DNA]</scope>
    <source>
        <strain evidence="1 2">M5</strain>
    </source>
</reference>
<proteinExistence type="predicted"/>
<organism evidence="1 2">
    <name type="scientific">Lysinibacillus fusiformis</name>
    <dbReference type="NCBI Taxonomy" id="28031"/>
    <lineage>
        <taxon>Bacteria</taxon>
        <taxon>Bacillati</taxon>
        <taxon>Bacillota</taxon>
        <taxon>Bacilli</taxon>
        <taxon>Bacillales</taxon>
        <taxon>Bacillaceae</taxon>
        <taxon>Lysinibacillus</taxon>
    </lineage>
</organism>
<protein>
    <submittedName>
        <fullName evidence="1">Uncharacterized protein</fullName>
    </submittedName>
</protein>
<dbReference type="Proteomes" id="UP000094784">
    <property type="component" value="Unassembled WGS sequence"/>
</dbReference>
<sequence>MPPNNEENSDWKELIVQLAIDYAMPVAGEVISGLIKNHFNPEQNNMELMFRNAIEEVCQRINEIVEDNFLKQYLADCSHISNQLYIYGQTQDKNVIENVQIESSRLAMRLSDLGKKATGGFFLASNMHLISLRSLSVIDSSYTGTLEEFRSKYFETGNKLISDLNNTGQSLEPGECLLVKGFFNTSQYTELGTRHRILTGEELPADTSVEGVIVSLNYRNQNKTFNTDTDSPVILAIDSEVIESVKGACESFRNQFRKDSVQPIYDIVEKTTAVATKWNEWEV</sequence>
<accession>A0A1E4R4V5</accession>
<dbReference type="RefSeq" id="WP_069480565.1">
    <property type="nucleotide sequence ID" value="NZ_KV766182.1"/>
</dbReference>
<comment type="caution">
    <text evidence="1">The sequence shown here is derived from an EMBL/GenBank/DDBJ whole genome shotgun (WGS) entry which is preliminary data.</text>
</comment>
<dbReference type="AlphaFoldDB" id="A0A1E4R4V5"/>
<dbReference type="EMBL" id="MECQ01000001">
    <property type="protein sequence ID" value="ODV55479.1"/>
    <property type="molecule type" value="Genomic_DNA"/>
</dbReference>
<evidence type="ECO:0000313" key="2">
    <source>
        <dbReference type="Proteomes" id="UP000094784"/>
    </source>
</evidence>
<gene>
    <name evidence="1" type="ORF">BG258_05970</name>
</gene>
<evidence type="ECO:0000313" key="1">
    <source>
        <dbReference type="EMBL" id="ODV55479.1"/>
    </source>
</evidence>